<comment type="caution">
    <text evidence="1">The sequence shown here is derived from an EMBL/GenBank/DDBJ whole genome shotgun (WGS) entry which is preliminary data.</text>
</comment>
<protein>
    <submittedName>
        <fullName evidence="1">Uncharacterized protein</fullName>
    </submittedName>
</protein>
<dbReference type="AlphaFoldDB" id="A0A164F8K0"/>
<evidence type="ECO:0000313" key="2">
    <source>
        <dbReference type="Proteomes" id="UP000076858"/>
    </source>
</evidence>
<dbReference type="EMBL" id="LRGB01020997">
    <property type="protein sequence ID" value="KZR97543.1"/>
    <property type="molecule type" value="Genomic_DNA"/>
</dbReference>
<proteinExistence type="predicted"/>
<dbReference type="Proteomes" id="UP000076858">
    <property type="component" value="Unassembled WGS sequence"/>
</dbReference>
<name>A0A164F8K0_9CRUS</name>
<accession>A0A164F8K0</accession>
<organism evidence="1 2">
    <name type="scientific">Daphnia magna</name>
    <dbReference type="NCBI Taxonomy" id="35525"/>
    <lineage>
        <taxon>Eukaryota</taxon>
        <taxon>Metazoa</taxon>
        <taxon>Ecdysozoa</taxon>
        <taxon>Arthropoda</taxon>
        <taxon>Crustacea</taxon>
        <taxon>Branchiopoda</taxon>
        <taxon>Diplostraca</taxon>
        <taxon>Cladocera</taxon>
        <taxon>Anomopoda</taxon>
        <taxon>Daphniidae</taxon>
        <taxon>Daphnia</taxon>
    </lineage>
</organism>
<evidence type="ECO:0000313" key="1">
    <source>
        <dbReference type="EMBL" id="KZR97543.1"/>
    </source>
</evidence>
<gene>
    <name evidence="1" type="ORF">APZ42_007518</name>
</gene>
<sequence>MPKRKTSALWDYFEDIKVDDRRVWRCVLFRGTRDFKENISNLWSLLANSKDEQHIEAHNSIKDKCHLP</sequence>
<keyword evidence="2" id="KW-1185">Reference proteome</keyword>
<reference evidence="1 2" key="1">
    <citation type="submission" date="2016-03" db="EMBL/GenBank/DDBJ databases">
        <title>EvidentialGene: Evidence-directed Construction of Genes on Genomes.</title>
        <authorList>
            <person name="Gilbert D.G."/>
            <person name="Choi J.-H."/>
            <person name="Mockaitis K."/>
            <person name="Colbourne J."/>
            <person name="Pfrender M."/>
        </authorList>
    </citation>
    <scope>NUCLEOTIDE SEQUENCE [LARGE SCALE GENOMIC DNA]</scope>
    <source>
        <strain evidence="1 2">Xinb3</strain>
        <tissue evidence="1">Complete organism</tissue>
    </source>
</reference>